<dbReference type="PANTHER" id="PTHR43618:SF4">
    <property type="entry name" value="SHORT CHAIN DEHYDROGENASE_REDUCTASE FAMILY (AFU_ORTHOLOGUE AFUA_7G04540)"/>
    <property type="match status" value="1"/>
</dbReference>
<dbReference type="InterPro" id="IPR002347">
    <property type="entry name" value="SDR_fam"/>
</dbReference>
<gene>
    <name evidence="5" type="ORF">VKT23_015784</name>
</gene>
<comment type="caution">
    <text evidence="5">The sequence shown here is derived from an EMBL/GenBank/DDBJ whole genome shotgun (WGS) entry which is preliminary data.</text>
</comment>
<dbReference type="Proteomes" id="UP001498398">
    <property type="component" value="Unassembled WGS sequence"/>
</dbReference>
<dbReference type="PRINTS" id="PR00080">
    <property type="entry name" value="SDRFAMILY"/>
</dbReference>
<dbReference type="PANTHER" id="PTHR43618">
    <property type="entry name" value="7-ALPHA-HYDROXYSTEROID DEHYDROGENASE"/>
    <property type="match status" value="1"/>
</dbReference>
<name>A0ABR1IZC1_9AGAR</name>
<dbReference type="Gene3D" id="3.40.50.720">
    <property type="entry name" value="NAD(P)-binding Rossmann-like Domain"/>
    <property type="match status" value="1"/>
</dbReference>
<evidence type="ECO:0000313" key="6">
    <source>
        <dbReference type="Proteomes" id="UP001498398"/>
    </source>
</evidence>
<sequence>MSSSIDLTGRVAVVTGAGTGIGLMIAKTLSKNGAKTYITGRRLDVLQKTVEEFSDYKLIPLQMDVSDKESIRKAAKTLEEAEGKLDILVNNAGITGKGFPFVADRGSPENAKMGELLFEQSDFETWVDVYRTNTAGPFFVTMGFLSLLEKGAHSRKGETSSVVNISSGSGYLHTTMGNFGYGPTKAALDHVTKSMATEFGLSRIPVRVNSIAPGVFPSQLAGPPEVVNEYVKKALPGAAHPAPALRGGKEEEIGMAVVFLSSTAGEFTNGIVMPVDGGYLLVNA</sequence>
<dbReference type="CDD" id="cd05233">
    <property type="entry name" value="SDR_c"/>
    <property type="match status" value="1"/>
</dbReference>
<organism evidence="5 6">
    <name type="scientific">Marasmiellus scandens</name>
    <dbReference type="NCBI Taxonomy" id="2682957"/>
    <lineage>
        <taxon>Eukaryota</taxon>
        <taxon>Fungi</taxon>
        <taxon>Dikarya</taxon>
        <taxon>Basidiomycota</taxon>
        <taxon>Agaricomycotina</taxon>
        <taxon>Agaricomycetes</taxon>
        <taxon>Agaricomycetidae</taxon>
        <taxon>Agaricales</taxon>
        <taxon>Marasmiineae</taxon>
        <taxon>Omphalotaceae</taxon>
        <taxon>Marasmiellus</taxon>
    </lineage>
</organism>
<protein>
    <recommendedName>
        <fullName evidence="7">NAD(P)-binding protein</fullName>
    </recommendedName>
</protein>
<reference evidence="5 6" key="1">
    <citation type="submission" date="2024-01" db="EMBL/GenBank/DDBJ databases">
        <title>A draft genome for the cacao thread blight pathogen Marasmiellus scandens.</title>
        <authorList>
            <person name="Baruah I.K."/>
            <person name="Leung J."/>
            <person name="Bukari Y."/>
            <person name="Amoako-Attah I."/>
            <person name="Meinhardt L.W."/>
            <person name="Bailey B.A."/>
            <person name="Cohen S.P."/>
        </authorList>
    </citation>
    <scope>NUCLEOTIDE SEQUENCE [LARGE SCALE GENOMIC DNA]</scope>
    <source>
        <strain evidence="5 6">GH-19</strain>
    </source>
</reference>
<evidence type="ECO:0000256" key="1">
    <source>
        <dbReference type="ARBA" id="ARBA00006484"/>
    </source>
</evidence>
<evidence type="ECO:0000313" key="5">
    <source>
        <dbReference type="EMBL" id="KAK7443186.1"/>
    </source>
</evidence>
<evidence type="ECO:0000256" key="3">
    <source>
        <dbReference type="ARBA" id="ARBA00023002"/>
    </source>
</evidence>
<proteinExistence type="inferred from homology"/>
<dbReference type="EMBL" id="JBANRG010000055">
    <property type="protein sequence ID" value="KAK7443186.1"/>
    <property type="molecule type" value="Genomic_DNA"/>
</dbReference>
<evidence type="ECO:0000256" key="4">
    <source>
        <dbReference type="RuleBase" id="RU000363"/>
    </source>
</evidence>
<dbReference type="InterPro" id="IPR052178">
    <property type="entry name" value="Sec_Metab_Biosynth_SDR"/>
</dbReference>
<keyword evidence="6" id="KW-1185">Reference proteome</keyword>
<keyword evidence="3" id="KW-0560">Oxidoreductase</keyword>
<dbReference type="Pfam" id="PF00106">
    <property type="entry name" value="adh_short"/>
    <property type="match status" value="1"/>
</dbReference>
<dbReference type="SUPFAM" id="SSF51735">
    <property type="entry name" value="NAD(P)-binding Rossmann-fold domains"/>
    <property type="match status" value="1"/>
</dbReference>
<evidence type="ECO:0000256" key="2">
    <source>
        <dbReference type="ARBA" id="ARBA00022857"/>
    </source>
</evidence>
<comment type="similarity">
    <text evidence="1 4">Belongs to the short-chain dehydrogenases/reductases (SDR) family.</text>
</comment>
<evidence type="ECO:0008006" key="7">
    <source>
        <dbReference type="Google" id="ProtNLM"/>
    </source>
</evidence>
<accession>A0ABR1IZC1</accession>
<keyword evidence="2" id="KW-0521">NADP</keyword>
<dbReference type="InterPro" id="IPR036291">
    <property type="entry name" value="NAD(P)-bd_dom_sf"/>
</dbReference>
<dbReference type="PRINTS" id="PR00081">
    <property type="entry name" value="GDHRDH"/>
</dbReference>